<keyword evidence="3" id="KW-1185">Reference proteome</keyword>
<organism evidence="2 3">
    <name type="scientific">Metabacillus herbersteinensis</name>
    <dbReference type="NCBI Taxonomy" id="283816"/>
    <lineage>
        <taxon>Bacteria</taxon>
        <taxon>Bacillati</taxon>
        <taxon>Bacillota</taxon>
        <taxon>Bacilli</taxon>
        <taxon>Bacillales</taxon>
        <taxon>Bacillaceae</taxon>
        <taxon>Metabacillus</taxon>
    </lineage>
</organism>
<dbReference type="EMBL" id="JBHLVO010000033">
    <property type="protein sequence ID" value="MFC0274334.1"/>
    <property type="molecule type" value="Genomic_DNA"/>
</dbReference>
<accession>A0ABV6GL60</accession>
<sequence length="488" mass="53468">MSRTYDVIVVGAGPAGIFACYELMEKMPEANVLLIDKGHDIYRRNCPILEKKIEKCPPAVGRKEFAGCLPACSITNGFGGAGAYSDGKFNITSEFGGWMTDYLSDSQVIDLIKYVDSINLSHGATDTITDPLTEQVKDIERRGFAAGLKLLRAQVRHLGTEQNLEILKSIFETLKVKIEMLFKTEVEDIITEKEDGKHIVKGILLSNGDTLLADKIIVAPGRDGSKWLSKLLKKRRLSMINNQVDIGVRVETSNIVMDEINEHLYEGKFIFNTSVGTKVRTFCSNPSGHVVVENHSGTMLANGHAYKDPKLGSNNTNFALLVSHTFSEPFDQPNEYAHEVSGLANSLSNGGLIVQKYGDILKGRRSTEKRIKEGFLEPTLKEAVPGDLGLVLPYNTMKSLIEMMEALNKVTPGLASEHTLFYGIEAKFYSARPVINKHFESEIGGLYVGGDGAGITRGLAQAGACGVWVARDIAQKLSHTVKRETVGV</sequence>
<dbReference type="InterPro" id="IPR036188">
    <property type="entry name" value="FAD/NAD-bd_sf"/>
</dbReference>
<feature type="domain" description="FAD-dependent protein C-terminal" evidence="1">
    <location>
        <begin position="246"/>
        <end position="427"/>
    </location>
</feature>
<evidence type="ECO:0000259" key="1">
    <source>
        <dbReference type="Pfam" id="PF21688"/>
    </source>
</evidence>
<reference evidence="2 3" key="1">
    <citation type="submission" date="2024-09" db="EMBL/GenBank/DDBJ databases">
        <authorList>
            <person name="Sun Q."/>
            <person name="Mori K."/>
        </authorList>
    </citation>
    <scope>NUCLEOTIDE SEQUENCE [LARGE SCALE GENOMIC DNA]</scope>
    <source>
        <strain evidence="2 3">CCM 7228</strain>
    </source>
</reference>
<dbReference type="PIRSF" id="PIRSF038984">
    <property type="entry name" value="FAD_binding_protein"/>
    <property type="match status" value="1"/>
</dbReference>
<dbReference type="PANTHER" id="PTHR43106">
    <property type="entry name" value="DEHYDROGENASE-RELATED"/>
    <property type="match status" value="1"/>
</dbReference>
<gene>
    <name evidence="2" type="ORF">ACFFIX_23585</name>
</gene>
<comment type="caution">
    <text evidence="2">The sequence shown here is derived from an EMBL/GenBank/DDBJ whole genome shotgun (WGS) entry which is preliminary data.</text>
</comment>
<name>A0ABV6GL60_9BACI</name>
<evidence type="ECO:0000313" key="3">
    <source>
        <dbReference type="Proteomes" id="UP001589854"/>
    </source>
</evidence>
<dbReference type="InterPro" id="IPR028348">
    <property type="entry name" value="FAD-binding_protein"/>
</dbReference>
<dbReference type="RefSeq" id="WP_378938469.1">
    <property type="nucleotide sequence ID" value="NZ_JBHLVO010000033.1"/>
</dbReference>
<dbReference type="PANTHER" id="PTHR43106:SF1">
    <property type="entry name" value="DEHYDROGENASE-RELATED"/>
    <property type="match status" value="1"/>
</dbReference>
<dbReference type="Proteomes" id="UP001589854">
    <property type="component" value="Unassembled WGS sequence"/>
</dbReference>
<dbReference type="InterPro" id="IPR049516">
    <property type="entry name" value="FAD-depend_C"/>
</dbReference>
<dbReference type="SUPFAM" id="SSF51905">
    <property type="entry name" value="FAD/NAD(P)-binding domain"/>
    <property type="match status" value="1"/>
</dbReference>
<protein>
    <submittedName>
        <fullName evidence="2">NAD(P)/FAD-dependent oxidoreductase</fullName>
    </submittedName>
</protein>
<dbReference type="PROSITE" id="PS51257">
    <property type="entry name" value="PROKAR_LIPOPROTEIN"/>
    <property type="match status" value="1"/>
</dbReference>
<dbReference type="Pfam" id="PF21688">
    <property type="entry name" value="FAD-depend_C"/>
    <property type="match status" value="1"/>
</dbReference>
<proteinExistence type="predicted"/>
<dbReference type="Gene3D" id="3.50.50.60">
    <property type="entry name" value="FAD/NAD(P)-binding domain"/>
    <property type="match status" value="2"/>
</dbReference>
<evidence type="ECO:0000313" key="2">
    <source>
        <dbReference type="EMBL" id="MFC0274334.1"/>
    </source>
</evidence>